<evidence type="ECO:0000313" key="3">
    <source>
        <dbReference type="Proteomes" id="UP000326087"/>
    </source>
</evidence>
<dbReference type="KEGG" id="vg:80019364"/>
<proteinExistence type="predicted"/>
<dbReference type="Pfam" id="PF12728">
    <property type="entry name" value="HTH_17"/>
    <property type="match status" value="1"/>
</dbReference>
<reference evidence="2 3" key="1">
    <citation type="submission" date="2019-07" db="EMBL/GenBank/DDBJ databases">
        <authorList>
            <person name="Widmer J."/>
            <person name="Andre W."/>
            <person name="Castro A."/>
            <person name="Cintron J."/>
            <person name="Cintron J."/>
            <person name="Elliott S."/>
            <person name="Harel H."/>
            <person name="Hasan D."/>
            <person name="Page A."/>
            <person name="Santana M."/>
            <person name="Slobasky M."/>
            <person name="Stevens T."/>
            <person name="Vilcin V."/>
            <person name="Whitaker K."/>
            <person name="Yelvington M."/>
            <person name="Wiersma-Koch H."/>
            <person name="Douthitt C."/>
            <person name="D'Elia T."/>
            <person name="Garlena R.A."/>
            <person name="Russell D.A."/>
            <person name="Pope W.H."/>
            <person name="Jacobs-Sera D."/>
            <person name="Hatfull G.F."/>
        </authorList>
    </citation>
    <scope>NUCLEOTIDE SEQUENCE [LARGE SCALE GENOMIC DNA]</scope>
</reference>
<dbReference type="SUPFAM" id="SSF46955">
    <property type="entry name" value="Putative DNA-binding domain"/>
    <property type="match status" value="1"/>
</dbReference>
<gene>
    <name evidence="2" type="primary">37</name>
    <name evidence="2" type="ORF">SEA_IDENTITYCRISIS_37</name>
</gene>
<evidence type="ECO:0000259" key="1">
    <source>
        <dbReference type="Pfam" id="PF12728"/>
    </source>
</evidence>
<organism evidence="2 3">
    <name type="scientific">Mycobacterium phage IdentityCrisis</name>
    <dbReference type="NCBI Taxonomy" id="2599866"/>
    <lineage>
        <taxon>Viruses</taxon>
        <taxon>Duplodnaviria</taxon>
        <taxon>Heunggongvirae</taxon>
        <taxon>Uroviricota</taxon>
        <taxon>Caudoviricetes</taxon>
        <taxon>Identitycrisisvirus</taxon>
        <taxon>Identitycrisisvirus identitycrisis</taxon>
    </lineage>
</organism>
<protein>
    <submittedName>
        <fullName evidence="2">Helix-turn-helix DNA binding domain protein</fullName>
    </submittedName>
</protein>
<dbReference type="NCBIfam" id="TIGR01764">
    <property type="entry name" value="excise"/>
    <property type="match status" value="1"/>
</dbReference>
<dbReference type="GeneID" id="80019364"/>
<accession>A0A5J6THC8</accession>
<dbReference type="RefSeq" id="YP_010754765.1">
    <property type="nucleotide sequence ID" value="NC_073463.1"/>
</dbReference>
<sequence>MGSAHIHDVSASPSERLNLETSYLTVNEVADRYRTTPRTVQRWIREGRLRAVRLPGGRSYRIDEADLAAIEASA</sequence>
<dbReference type="Gene3D" id="1.10.1660.10">
    <property type="match status" value="1"/>
</dbReference>
<evidence type="ECO:0000313" key="2">
    <source>
        <dbReference type="EMBL" id="QFG10056.1"/>
    </source>
</evidence>
<dbReference type="GO" id="GO:0003677">
    <property type="term" value="F:DNA binding"/>
    <property type="evidence" value="ECO:0007669"/>
    <property type="project" value="InterPro"/>
</dbReference>
<dbReference type="EMBL" id="MN234184">
    <property type="protein sequence ID" value="QFG10056.1"/>
    <property type="molecule type" value="Genomic_DNA"/>
</dbReference>
<dbReference type="Proteomes" id="UP000326087">
    <property type="component" value="Segment"/>
</dbReference>
<dbReference type="InterPro" id="IPR041657">
    <property type="entry name" value="HTH_17"/>
</dbReference>
<dbReference type="InterPro" id="IPR010093">
    <property type="entry name" value="SinI_DNA-bd"/>
</dbReference>
<keyword evidence="3" id="KW-1185">Reference proteome</keyword>
<dbReference type="InterPro" id="IPR009061">
    <property type="entry name" value="DNA-bd_dom_put_sf"/>
</dbReference>
<feature type="domain" description="Helix-turn-helix" evidence="1">
    <location>
        <begin position="23"/>
        <end position="69"/>
    </location>
</feature>
<name>A0A5J6THC8_9CAUD</name>